<dbReference type="AlphaFoldDB" id="A0A8J7WWE7"/>
<dbReference type="RefSeq" id="WP_211472882.1">
    <property type="nucleotide sequence ID" value="NZ_JAGSXH010000361.1"/>
</dbReference>
<evidence type="ECO:0000313" key="3">
    <source>
        <dbReference type="Proteomes" id="UP000677913"/>
    </source>
</evidence>
<proteinExistence type="predicted"/>
<organism evidence="2 3">
    <name type="scientific">Actinocrinis puniceicyclus</name>
    <dbReference type="NCBI Taxonomy" id="977794"/>
    <lineage>
        <taxon>Bacteria</taxon>
        <taxon>Bacillati</taxon>
        <taxon>Actinomycetota</taxon>
        <taxon>Actinomycetes</taxon>
        <taxon>Catenulisporales</taxon>
        <taxon>Actinospicaceae</taxon>
        <taxon>Actinocrinis</taxon>
    </lineage>
</organism>
<protein>
    <submittedName>
        <fullName evidence="2">Transposase family protein</fullName>
    </submittedName>
</protein>
<sequence>MPAFFAQVPDPRDRRGRRHALPVILALAVCAIAAGHGSQDAMAEWAADAPQELLAQVGARWDALRGRHAGPDERTVRRVLQRVDAGVLDAVACAFTAVHTAGANPAAPTPPGCALRVIAVDGKVLRGSGATGFAQVTLLAALDHAAGTILAQRQIDSKTN</sequence>
<feature type="non-terminal residue" evidence="2">
    <location>
        <position position="160"/>
    </location>
</feature>
<dbReference type="InterPro" id="IPR032806">
    <property type="entry name" value="YbfD_N"/>
</dbReference>
<name>A0A8J7WWE7_9ACTN</name>
<keyword evidence="3" id="KW-1185">Reference proteome</keyword>
<accession>A0A8J7WWE7</accession>
<feature type="domain" description="H repeat-associated protein N-terminal" evidence="1">
    <location>
        <begin position="4"/>
        <end position="95"/>
    </location>
</feature>
<evidence type="ECO:0000313" key="2">
    <source>
        <dbReference type="EMBL" id="MBS2967157.1"/>
    </source>
</evidence>
<reference evidence="2" key="1">
    <citation type="submission" date="2021-04" db="EMBL/GenBank/DDBJ databases">
        <title>Genome based classification of Actinospica acidithermotolerans sp. nov., an actinobacterium isolated from an Indonesian hot spring.</title>
        <authorList>
            <person name="Kusuma A.B."/>
            <person name="Putra K.E."/>
            <person name="Nafisah S."/>
            <person name="Loh J."/>
            <person name="Nouioui I."/>
            <person name="Goodfellow M."/>
        </authorList>
    </citation>
    <scope>NUCLEOTIDE SEQUENCE</scope>
    <source>
        <strain evidence="2">DSM 45618</strain>
    </source>
</reference>
<evidence type="ECO:0000259" key="1">
    <source>
        <dbReference type="Pfam" id="PF13808"/>
    </source>
</evidence>
<comment type="caution">
    <text evidence="2">The sequence shown here is derived from an EMBL/GenBank/DDBJ whole genome shotgun (WGS) entry which is preliminary data.</text>
</comment>
<dbReference type="Proteomes" id="UP000677913">
    <property type="component" value="Unassembled WGS sequence"/>
</dbReference>
<dbReference type="Pfam" id="PF13808">
    <property type="entry name" value="DDE_Tnp_1_assoc"/>
    <property type="match status" value="1"/>
</dbReference>
<gene>
    <name evidence="2" type="ORF">KGA66_29280</name>
</gene>
<dbReference type="EMBL" id="JAGSXH010000361">
    <property type="protein sequence ID" value="MBS2967157.1"/>
    <property type="molecule type" value="Genomic_DNA"/>
</dbReference>